<dbReference type="OrthoDB" id="9790372at2"/>
<proteinExistence type="predicted"/>
<protein>
    <recommendedName>
        <fullName evidence="3">Metal-binding protein</fullName>
    </recommendedName>
</protein>
<dbReference type="PANTHER" id="PTHR34374">
    <property type="entry name" value="LARGE RIBOSOMAL RNA SUBUNIT ACCUMULATION PROTEIN YCED HOMOLOG 1, CHLOROPLASTIC"/>
    <property type="match status" value="1"/>
</dbReference>
<comment type="caution">
    <text evidence="1">The sequence shown here is derived from an EMBL/GenBank/DDBJ whole genome shotgun (WGS) entry which is preliminary data.</text>
</comment>
<keyword evidence="2" id="KW-1185">Reference proteome</keyword>
<dbReference type="Proteomes" id="UP000214588">
    <property type="component" value="Unassembled WGS sequence"/>
</dbReference>
<reference evidence="1 2" key="1">
    <citation type="submission" date="2017-06" db="EMBL/GenBank/DDBJ databases">
        <title>Draft Genome Sequence of Natranaerobius trueperi halophilic, alkalithermophilic bacteria from soda lakes.</title>
        <authorList>
            <person name="Zhao B."/>
        </authorList>
    </citation>
    <scope>NUCLEOTIDE SEQUENCE [LARGE SCALE GENOMIC DNA]</scope>
    <source>
        <strain evidence="1 2">DSM 18760</strain>
    </source>
</reference>
<dbReference type="RefSeq" id="WP_089023163.1">
    <property type="nucleotide sequence ID" value="NZ_NIQC01000007.1"/>
</dbReference>
<evidence type="ECO:0000313" key="1">
    <source>
        <dbReference type="EMBL" id="OWZ84185.1"/>
    </source>
</evidence>
<dbReference type="InterPro" id="IPR003772">
    <property type="entry name" value="YceD"/>
</dbReference>
<dbReference type="AlphaFoldDB" id="A0A226BZ30"/>
<evidence type="ECO:0000313" key="2">
    <source>
        <dbReference type="Proteomes" id="UP000214588"/>
    </source>
</evidence>
<organism evidence="1 2">
    <name type="scientific">Natranaerobius trueperi</name>
    <dbReference type="NCBI Taxonomy" id="759412"/>
    <lineage>
        <taxon>Bacteria</taxon>
        <taxon>Bacillati</taxon>
        <taxon>Bacillota</taxon>
        <taxon>Clostridia</taxon>
        <taxon>Natranaerobiales</taxon>
        <taxon>Natranaerobiaceae</taxon>
        <taxon>Natranaerobius</taxon>
    </lineage>
</organism>
<name>A0A226BZ30_9FIRM</name>
<dbReference type="PANTHER" id="PTHR34374:SF1">
    <property type="entry name" value="LARGE RIBOSOMAL RNA SUBUNIT ACCUMULATION PROTEIN YCED HOMOLOG 1, CHLOROPLASTIC"/>
    <property type="match status" value="1"/>
</dbReference>
<dbReference type="EMBL" id="NIQC01000007">
    <property type="protein sequence ID" value="OWZ84185.1"/>
    <property type="molecule type" value="Genomic_DNA"/>
</dbReference>
<sequence length="182" mass="20741">MKVELNSLKSAPDQAKSFEVELSPPEELKEQVAPVHVKFTAKFTGDGVLVTGDLSTTYHDECHRCLKPAEKQIELDFQEEFLQKEKFYDQDKVQDDANTNKKEVVLEEEELSVDYFSGNELDLTDFLRQLLILAIPPKIVCKDSCPGLCPYCGKDLSKEKCNCGQEEVDPRLVKLRELKKDL</sequence>
<accession>A0A226BZ30</accession>
<dbReference type="Pfam" id="PF02620">
    <property type="entry name" value="YceD"/>
    <property type="match status" value="1"/>
</dbReference>
<gene>
    <name evidence="1" type="ORF">CDO51_04760</name>
</gene>
<evidence type="ECO:0008006" key="3">
    <source>
        <dbReference type="Google" id="ProtNLM"/>
    </source>
</evidence>